<dbReference type="EMBL" id="SACS01000010">
    <property type="protein sequence ID" value="RVU37411.1"/>
    <property type="molecule type" value="Genomic_DNA"/>
</dbReference>
<accession>A0A437QSC7</accession>
<organism evidence="2 3">
    <name type="scientific">Rheinheimera riviphila</name>
    <dbReference type="NCBI Taxonomy" id="1834037"/>
    <lineage>
        <taxon>Bacteria</taxon>
        <taxon>Pseudomonadati</taxon>
        <taxon>Pseudomonadota</taxon>
        <taxon>Gammaproteobacteria</taxon>
        <taxon>Chromatiales</taxon>
        <taxon>Chromatiaceae</taxon>
        <taxon>Rheinheimera</taxon>
    </lineage>
</organism>
<feature type="domain" description="Bacterial repeat" evidence="1">
    <location>
        <begin position="468"/>
        <end position="518"/>
    </location>
</feature>
<evidence type="ECO:0000259" key="1">
    <source>
        <dbReference type="Pfam" id="PF18998"/>
    </source>
</evidence>
<comment type="caution">
    <text evidence="2">The sequence shown here is derived from an EMBL/GenBank/DDBJ whole genome shotgun (WGS) entry which is preliminary data.</text>
</comment>
<sequence length="520" mass="56175">MLRSEQTTVTWQQRQYQPAFFDFNQDNIDDLLLQAISAEDRSLLVLGHHSSTDEKFVPQNSQILPALIAGSGWSAADAQLLPLRRSSDGGTGLLVIFPQRQAAVLFAFHGQNLNLSQPIAKYTAAQWPFLKAVAAHKLHTADFDHDGVDEILQLGKVSGEHQILKLQANFSFSTQQKIQKKVAWGLQDQARIIVGDFDNNGFADIFALAKKADSKHYLVMADQHGKFSDVEVQEISPEIGGLPWLDESSGTMLVRRRDDQRANLLRFYNADELGNATNQSCIGWLYDPKLKTSQEYCLKSASSGDGRASKQIFQNPPLSVVNPLTQLDVDSNPECPIVPYSTGGLLSTALQLSNECEYMPIKPFSAPRMDASSFAVNQNFNVHLDSTGDPRALTYEVWAISGSNLFYSVATVIAPGATHTLPTTTVSGRLSIAGDYLVRYRSCNDNGCSGFGPAGFLNIYAAPVTHLVSTNAGAGGSVSPSSRSVVQGSSTSFTVTANSGYTINGVSGCGGSLSGTTFTT</sequence>
<dbReference type="Pfam" id="PF18998">
    <property type="entry name" value="Flg_new_2"/>
    <property type="match status" value="1"/>
</dbReference>
<dbReference type="InterPro" id="IPR044060">
    <property type="entry name" value="Bacterial_rp_domain"/>
</dbReference>
<name>A0A437QSC7_9GAMM</name>
<evidence type="ECO:0000313" key="3">
    <source>
        <dbReference type="Proteomes" id="UP000283077"/>
    </source>
</evidence>
<protein>
    <submittedName>
        <fullName evidence="2">VCBS repeat-containing protein</fullName>
    </submittedName>
</protein>
<gene>
    <name evidence="2" type="ORF">EOE67_11070</name>
</gene>
<evidence type="ECO:0000313" key="2">
    <source>
        <dbReference type="EMBL" id="RVU37411.1"/>
    </source>
</evidence>
<feature type="non-terminal residue" evidence="2">
    <location>
        <position position="520"/>
    </location>
</feature>
<reference evidence="2 3" key="1">
    <citation type="submission" date="2019-01" db="EMBL/GenBank/DDBJ databases">
        <authorList>
            <person name="Chen W.-M."/>
        </authorList>
    </citation>
    <scope>NUCLEOTIDE SEQUENCE [LARGE SCALE GENOMIC DNA]</scope>
    <source>
        <strain evidence="2 3">KYPC3</strain>
    </source>
</reference>
<dbReference type="RefSeq" id="WP_164852296.1">
    <property type="nucleotide sequence ID" value="NZ_SACS01000010.1"/>
</dbReference>
<dbReference type="InterPro" id="IPR028994">
    <property type="entry name" value="Integrin_alpha_N"/>
</dbReference>
<proteinExistence type="predicted"/>
<dbReference type="AlphaFoldDB" id="A0A437QSC7"/>
<keyword evidence="3" id="KW-1185">Reference proteome</keyword>
<dbReference type="Proteomes" id="UP000283077">
    <property type="component" value="Unassembled WGS sequence"/>
</dbReference>
<dbReference type="SUPFAM" id="SSF69318">
    <property type="entry name" value="Integrin alpha N-terminal domain"/>
    <property type="match status" value="1"/>
</dbReference>